<gene>
    <name evidence="1" type="ORF">POCTA_138.1.T1270182</name>
</gene>
<name>A0A8S1XPP8_PAROT</name>
<proteinExistence type="predicted"/>
<comment type="caution">
    <text evidence="1">The sequence shown here is derived from an EMBL/GenBank/DDBJ whole genome shotgun (WGS) entry which is preliminary data.</text>
</comment>
<organism evidence="1 2">
    <name type="scientific">Paramecium octaurelia</name>
    <dbReference type="NCBI Taxonomy" id="43137"/>
    <lineage>
        <taxon>Eukaryota</taxon>
        <taxon>Sar</taxon>
        <taxon>Alveolata</taxon>
        <taxon>Ciliophora</taxon>
        <taxon>Intramacronucleata</taxon>
        <taxon>Oligohymenophorea</taxon>
        <taxon>Peniculida</taxon>
        <taxon>Parameciidae</taxon>
        <taxon>Paramecium</taxon>
    </lineage>
</organism>
<protein>
    <submittedName>
        <fullName evidence="1">Uncharacterized protein</fullName>
    </submittedName>
</protein>
<dbReference type="Proteomes" id="UP000683925">
    <property type="component" value="Unassembled WGS sequence"/>
</dbReference>
<dbReference type="AlphaFoldDB" id="A0A8S1XPP8"/>
<evidence type="ECO:0000313" key="2">
    <source>
        <dbReference type="Proteomes" id="UP000683925"/>
    </source>
</evidence>
<reference evidence="1" key="1">
    <citation type="submission" date="2021-01" db="EMBL/GenBank/DDBJ databases">
        <authorList>
            <consortium name="Genoscope - CEA"/>
            <person name="William W."/>
        </authorList>
    </citation>
    <scope>NUCLEOTIDE SEQUENCE</scope>
</reference>
<keyword evidence="2" id="KW-1185">Reference proteome</keyword>
<dbReference type="EMBL" id="CAJJDP010000127">
    <property type="protein sequence ID" value="CAD8202638.1"/>
    <property type="molecule type" value="Genomic_DNA"/>
</dbReference>
<sequence length="99" mass="11461">MMSDSVCLEELPPGPVLLPEGLRQTQNRHDDIERDNKKGRGVRFKLGTPNNPVEPSCSEEDVELYKVKYQLKTFTFIKFYVIRSGLKITKPLLQEFYSI</sequence>
<evidence type="ECO:0000313" key="1">
    <source>
        <dbReference type="EMBL" id="CAD8202638.1"/>
    </source>
</evidence>
<accession>A0A8S1XPP8</accession>